<accession>A0ACC1CWU2</accession>
<gene>
    <name evidence="1" type="ORF">K1T71_008240</name>
</gene>
<keyword evidence="2" id="KW-1185">Reference proteome</keyword>
<reference evidence="1 2" key="1">
    <citation type="journal article" date="2021" name="Front. Genet.">
        <title>Chromosome-Level Genome Assembly Reveals Significant Gene Expansion in the Toll and IMD Signaling Pathways of Dendrolimus kikuchii.</title>
        <authorList>
            <person name="Zhou J."/>
            <person name="Wu P."/>
            <person name="Xiong Z."/>
            <person name="Liu N."/>
            <person name="Zhao N."/>
            <person name="Ji M."/>
            <person name="Qiu Y."/>
            <person name="Yang B."/>
        </authorList>
    </citation>
    <scope>NUCLEOTIDE SEQUENCE [LARGE SCALE GENOMIC DNA]</scope>
    <source>
        <strain evidence="1">Ann1</strain>
    </source>
</reference>
<evidence type="ECO:0000313" key="2">
    <source>
        <dbReference type="Proteomes" id="UP000824533"/>
    </source>
</evidence>
<sequence>MYKLFLFSLFTSVIKFEAKAFTEISKETDKFGYKSYPGVGWVHYNPVPVQWAEARLRCFYEGAQLMSPVNDKMQKVMSDIGETSVMWTGVHATYSKGNYFSIDGVPLSAMPITWAKDEPNNENNNEDCMIMLPGGNMADCSCNETFAFSCYKPNNFKTHECGAAPGYELDNRTKNCYKFHTNTQTWVRAFMICAAEGAHLAVIDSPGEQKVLQDLTNKYPVSYGYIHLGYRDWQDHSLWITVNGKNIDDLVNEGITTWENTEPNNKNQNEYCGSMTRGGSLNDISCQNEKQAFICEIENKQK</sequence>
<organism evidence="1 2">
    <name type="scientific">Dendrolimus kikuchii</name>
    <dbReference type="NCBI Taxonomy" id="765133"/>
    <lineage>
        <taxon>Eukaryota</taxon>
        <taxon>Metazoa</taxon>
        <taxon>Ecdysozoa</taxon>
        <taxon>Arthropoda</taxon>
        <taxon>Hexapoda</taxon>
        <taxon>Insecta</taxon>
        <taxon>Pterygota</taxon>
        <taxon>Neoptera</taxon>
        <taxon>Endopterygota</taxon>
        <taxon>Lepidoptera</taxon>
        <taxon>Glossata</taxon>
        <taxon>Ditrysia</taxon>
        <taxon>Bombycoidea</taxon>
        <taxon>Lasiocampidae</taxon>
        <taxon>Dendrolimus</taxon>
    </lineage>
</organism>
<protein>
    <submittedName>
        <fullName evidence="1">Uncharacterized protein</fullName>
    </submittedName>
</protein>
<dbReference type="EMBL" id="CM034400">
    <property type="protein sequence ID" value="KAJ0176066.1"/>
    <property type="molecule type" value="Genomic_DNA"/>
</dbReference>
<evidence type="ECO:0000313" key="1">
    <source>
        <dbReference type="EMBL" id="KAJ0176066.1"/>
    </source>
</evidence>
<name>A0ACC1CWU2_9NEOP</name>
<dbReference type="Proteomes" id="UP000824533">
    <property type="component" value="Linkage Group LG14"/>
</dbReference>
<comment type="caution">
    <text evidence="1">The sequence shown here is derived from an EMBL/GenBank/DDBJ whole genome shotgun (WGS) entry which is preliminary data.</text>
</comment>
<proteinExistence type="predicted"/>